<feature type="domain" description="NodB homology" evidence="1">
    <location>
        <begin position="83"/>
        <end position="284"/>
    </location>
</feature>
<protein>
    <submittedName>
        <fullName evidence="2">Polysaccharide deacetylase</fullName>
    </submittedName>
</protein>
<name>A1AMN7_PELPD</name>
<dbReference type="AlphaFoldDB" id="A1AMN7"/>
<dbReference type="InterPro" id="IPR002509">
    <property type="entry name" value="NODB_dom"/>
</dbReference>
<gene>
    <name evidence="2" type="ordered locus">Ppro_0979</name>
</gene>
<evidence type="ECO:0000313" key="3">
    <source>
        <dbReference type="Proteomes" id="UP000006732"/>
    </source>
</evidence>
<dbReference type="InterPro" id="IPR011330">
    <property type="entry name" value="Glyco_hydro/deAcase_b/a-brl"/>
</dbReference>
<dbReference type="eggNOG" id="COG0726">
    <property type="taxonomic scope" value="Bacteria"/>
</dbReference>
<dbReference type="GO" id="GO:0005975">
    <property type="term" value="P:carbohydrate metabolic process"/>
    <property type="evidence" value="ECO:0007669"/>
    <property type="project" value="InterPro"/>
</dbReference>
<dbReference type="PROSITE" id="PS51677">
    <property type="entry name" value="NODB"/>
    <property type="match status" value="1"/>
</dbReference>
<dbReference type="InterPro" id="IPR050248">
    <property type="entry name" value="Polysacc_deacetylase_ArnD"/>
</dbReference>
<dbReference type="CDD" id="cd10955">
    <property type="entry name" value="CE4_BH0857_like"/>
    <property type="match status" value="1"/>
</dbReference>
<organism evidence="2 3">
    <name type="scientific">Pelobacter propionicus (strain DSM 2379 / NBRC 103807 / OttBd1)</name>
    <dbReference type="NCBI Taxonomy" id="338966"/>
    <lineage>
        <taxon>Bacteria</taxon>
        <taxon>Pseudomonadati</taxon>
        <taxon>Thermodesulfobacteriota</taxon>
        <taxon>Desulfuromonadia</taxon>
        <taxon>Desulfuromonadales</taxon>
        <taxon>Desulfuromonadaceae</taxon>
        <taxon>Pelobacter</taxon>
    </lineage>
</organism>
<dbReference type="HOGENOM" id="CLU_021264_4_0_7"/>
<dbReference type="RefSeq" id="WP_011734914.1">
    <property type="nucleotide sequence ID" value="NC_008609.1"/>
</dbReference>
<evidence type="ECO:0000259" key="1">
    <source>
        <dbReference type="PROSITE" id="PS51677"/>
    </source>
</evidence>
<sequence length="284" mass="30950">MIAKKRPRVCRDRSGVVAVVRLMRPFACALLMLFCGNLPAVAGSEPTLESIREQLSLEFRGRVPREWGERVKGVHTRLKTSDRVVALTLDACGSPRGKGVDSALLAFLERERIPATLFINARWIDANPTLFRQLAANPLFEIANHGLHHRPASVSGRSAYGIAGTGNVGELVEEIEGNARKIGALTGVRPRVYRSGTAYYDDLAVEVSRRLGHAVAGFSVLGDAGATFRRAQVRDALLSAHAGDIVLLHMNHPEGETAAGVIDALPELLRRGFRFVKLSDYPLE</sequence>
<dbReference type="PANTHER" id="PTHR10587:SF134">
    <property type="entry name" value="SECRETED PROTEIN"/>
    <property type="match status" value="1"/>
</dbReference>
<dbReference type="Proteomes" id="UP000006732">
    <property type="component" value="Chromosome"/>
</dbReference>
<dbReference type="SUPFAM" id="SSF88713">
    <property type="entry name" value="Glycoside hydrolase/deacetylase"/>
    <property type="match status" value="1"/>
</dbReference>
<reference evidence="2 3" key="1">
    <citation type="submission" date="2006-10" db="EMBL/GenBank/DDBJ databases">
        <title>Complete sequence of chromosome of Pelobacter propionicus DSM 2379.</title>
        <authorList>
            <consortium name="US DOE Joint Genome Institute"/>
            <person name="Copeland A."/>
            <person name="Lucas S."/>
            <person name="Lapidus A."/>
            <person name="Barry K."/>
            <person name="Detter J.C."/>
            <person name="Glavina del Rio T."/>
            <person name="Hammon N."/>
            <person name="Israni S."/>
            <person name="Dalin E."/>
            <person name="Tice H."/>
            <person name="Pitluck S."/>
            <person name="Saunders E."/>
            <person name="Brettin T."/>
            <person name="Bruce D."/>
            <person name="Han C."/>
            <person name="Tapia R."/>
            <person name="Schmutz J."/>
            <person name="Larimer F."/>
            <person name="Land M."/>
            <person name="Hauser L."/>
            <person name="Kyrpides N."/>
            <person name="Kim E."/>
            <person name="Lovley D."/>
            <person name="Richardson P."/>
        </authorList>
    </citation>
    <scope>NUCLEOTIDE SEQUENCE [LARGE SCALE GENOMIC DNA]</scope>
    <source>
        <strain evidence="3">DSM 2379 / NBRC 103807 / OttBd1</strain>
    </source>
</reference>
<evidence type="ECO:0000313" key="2">
    <source>
        <dbReference type="EMBL" id="ABK98607.1"/>
    </source>
</evidence>
<dbReference type="Gene3D" id="3.20.20.370">
    <property type="entry name" value="Glycoside hydrolase/deacetylase"/>
    <property type="match status" value="1"/>
</dbReference>
<dbReference type="Pfam" id="PF01522">
    <property type="entry name" value="Polysacc_deac_1"/>
    <property type="match status" value="1"/>
</dbReference>
<dbReference type="KEGG" id="ppd:Ppro_0979"/>
<keyword evidence="3" id="KW-1185">Reference proteome</keyword>
<proteinExistence type="predicted"/>
<accession>A1AMN7</accession>
<dbReference type="EMBL" id="CP000482">
    <property type="protein sequence ID" value="ABK98607.1"/>
    <property type="molecule type" value="Genomic_DNA"/>
</dbReference>
<dbReference type="GO" id="GO:0016810">
    <property type="term" value="F:hydrolase activity, acting on carbon-nitrogen (but not peptide) bonds"/>
    <property type="evidence" value="ECO:0007669"/>
    <property type="project" value="InterPro"/>
</dbReference>
<dbReference type="STRING" id="338966.Ppro_0979"/>
<dbReference type="PANTHER" id="PTHR10587">
    <property type="entry name" value="GLYCOSYL TRANSFERASE-RELATED"/>
    <property type="match status" value="1"/>
</dbReference>